<reference evidence="1 2" key="1">
    <citation type="journal article" date="2013" name="Genome Biol.">
        <title>Genome of Acanthamoeba castellanii highlights extensive lateral gene transfer and early evolution of tyrosine kinase signaling.</title>
        <authorList>
            <person name="Clarke M."/>
            <person name="Lohan A.J."/>
            <person name="Liu B."/>
            <person name="Lagkouvardos I."/>
            <person name="Roy S."/>
            <person name="Zafar N."/>
            <person name="Bertelli C."/>
            <person name="Schilde C."/>
            <person name="Kianianmomeni A."/>
            <person name="Burglin T.R."/>
            <person name="Frech C."/>
            <person name="Turcotte B."/>
            <person name="Kopec K.O."/>
            <person name="Synnott J.M."/>
            <person name="Choo C."/>
            <person name="Paponov I."/>
            <person name="Finkler A."/>
            <person name="Soon Heng Tan C."/>
            <person name="Hutchins A.P."/>
            <person name="Weinmeier T."/>
            <person name="Rattei T."/>
            <person name="Chu J.S."/>
            <person name="Gimenez G."/>
            <person name="Irimia M."/>
            <person name="Rigden D.J."/>
            <person name="Fitzpatrick D.A."/>
            <person name="Lorenzo-Morales J."/>
            <person name="Bateman A."/>
            <person name="Chiu C.H."/>
            <person name="Tang P."/>
            <person name="Hegemann P."/>
            <person name="Fromm H."/>
            <person name="Raoult D."/>
            <person name="Greub G."/>
            <person name="Miranda-Saavedra D."/>
            <person name="Chen N."/>
            <person name="Nash P."/>
            <person name="Ginger M.L."/>
            <person name="Horn M."/>
            <person name="Schaap P."/>
            <person name="Caler L."/>
            <person name="Loftus B."/>
        </authorList>
    </citation>
    <scope>NUCLEOTIDE SEQUENCE [LARGE SCALE GENOMIC DNA]</scope>
    <source>
        <strain evidence="1 2">Neff</strain>
    </source>
</reference>
<keyword evidence="2" id="KW-1185">Reference proteome</keyword>
<protein>
    <submittedName>
        <fullName evidence="1">Uncharacterized protein</fullName>
    </submittedName>
</protein>
<name>L8GTC3_ACACF</name>
<evidence type="ECO:0000313" key="1">
    <source>
        <dbReference type="EMBL" id="ELR16255.1"/>
    </source>
</evidence>
<evidence type="ECO:0000313" key="2">
    <source>
        <dbReference type="Proteomes" id="UP000011083"/>
    </source>
</evidence>
<sequence length="134" mass="14625">GHHNLWQGGHQRQQVLREAQPLVPILPRLGGYRVGGRGGDGGHRSLSGWPYRFHDGGLQVHRGHGGGWPLPPAHGGLRPGHGLQLALPQQHPAGAGWRDAGAHLVWQYIAVRDFTPHSQAKRLRVCSLQIIDSI</sequence>
<dbReference type="Proteomes" id="UP000011083">
    <property type="component" value="Unassembled WGS sequence"/>
</dbReference>
<accession>L8GTC3</accession>
<gene>
    <name evidence="1" type="ORF">ACA1_201770</name>
</gene>
<feature type="non-terminal residue" evidence="1">
    <location>
        <position position="1"/>
    </location>
</feature>
<organism evidence="1 2">
    <name type="scientific">Acanthamoeba castellanii (strain ATCC 30010 / Neff)</name>
    <dbReference type="NCBI Taxonomy" id="1257118"/>
    <lineage>
        <taxon>Eukaryota</taxon>
        <taxon>Amoebozoa</taxon>
        <taxon>Discosea</taxon>
        <taxon>Longamoebia</taxon>
        <taxon>Centramoebida</taxon>
        <taxon>Acanthamoebidae</taxon>
        <taxon>Acanthamoeba</taxon>
    </lineage>
</organism>
<dbReference type="VEuPathDB" id="AmoebaDB:ACA1_201770"/>
<dbReference type="RefSeq" id="XP_004338268.1">
    <property type="nucleotide sequence ID" value="XM_004338220.1"/>
</dbReference>
<dbReference type="AlphaFoldDB" id="L8GTC3"/>
<dbReference type="EMBL" id="KB008001">
    <property type="protein sequence ID" value="ELR16255.1"/>
    <property type="molecule type" value="Genomic_DNA"/>
</dbReference>
<proteinExistence type="predicted"/>
<dbReference type="GeneID" id="14917064"/>
<dbReference type="KEGG" id="acan:ACA1_201770"/>